<name>A0A8J3FFX0_9ACTN</name>
<dbReference type="Pfam" id="PF00702">
    <property type="entry name" value="Hydrolase"/>
    <property type="match status" value="1"/>
</dbReference>
<sequence length="238" mass="24794">MTPRALLFDFDGLVCDTERAAHRSWTDIFAAHGHAFPAALWATMVGRVDGERRAAAHLAALVPGLDRAEVLARRRRRKQELCDREPLRPGVRELLAAAAAAGLPAAVVSSAARTWVGPHLERLGIRDDFAFLATGDLTDRHKPLPDLYEIALRDLRCPPGEAVAFEDSVVGVAAAVAAGIRCVAVPNGVGDPAELGAAAVVLTALTEYDLTAAPPAGGAVGELVGADHIVLSAKGAAA</sequence>
<reference evidence="1" key="1">
    <citation type="journal article" date="2014" name="Int. J. Syst. Evol. Microbiol.">
        <title>Complete genome sequence of Corynebacterium casei LMG S-19264T (=DSM 44701T), isolated from a smear-ripened cheese.</title>
        <authorList>
            <consortium name="US DOE Joint Genome Institute (JGI-PGF)"/>
            <person name="Walter F."/>
            <person name="Albersmeier A."/>
            <person name="Kalinowski J."/>
            <person name="Ruckert C."/>
        </authorList>
    </citation>
    <scope>NUCLEOTIDE SEQUENCE</scope>
    <source>
        <strain evidence="1">JCM 3091</strain>
    </source>
</reference>
<gene>
    <name evidence="1" type="ORF">GCM10010124_13320</name>
</gene>
<dbReference type="Proteomes" id="UP000662200">
    <property type="component" value="Unassembled WGS sequence"/>
</dbReference>
<dbReference type="InterPro" id="IPR023214">
    <property type="entry name" value="HAD_sf"/>
</dbReference>
<dbReference type="NCBIfam" id="TIGR01509">
    <property type="entry name" value="HAD-SF-IA-v3"/>
    <property type="match status" value="1"/>
</dbReference>
<dbReference type="SFLD" id="SFLDS00003">
    <property type="entry name" value="Haloacid_Dehalogenase"/>
    <property type="match status" value="1"/>
</dbReference>
<dbReference type="PANTHER" id="PTHR18901">
    <property type="entry name" value="2-DEOXYGLUCOSE-6-PHOSPHATE PHOSPHATASE 2"/>
    <property type="match status" value="1"/>
</dbReference>
<proteinExistence type="predicted"/>
<dbReference type="AlphaFoldDB" id="A0A8J3FFX0"/>
<dbReference type="InterPro" id="IPR036412">
    <property type="entry name" value="HAD-like_sf"/>
</dbReference>
<keyword evidence="2" id="KW-1185">Reference proteome</keyword>
<dbReference type="PANTHER" id="PTHR18901:SF38">
    <property type="entry name" value="PSEUDOURIDINE-5'-PHOSPHATASE"/>
    <property type="match status" value="1"/>
</dbReference>
<comment type="caution">
    <text evidence="1">The sequence shown here is derived from an EMBL/GenBank/DDBJ whole genome shotgun (WGS) entry which is preliminary data.</text>
</comment>
<dbReference type="Gene3D" id="3.40.50.1000">
    <property type="entry name" value="HAD superfamily/HAD-like"/>
    <property type="match status" value="1"/>
</dbReference>
<dbReference type="Gene3D" id="1.10.150.240">
    <property type="entry name" value="Putative phosphatase, domain 2"/>
    <property type="match status" value="1"/>
</dbReference>
<dbReference type="RefSeq" id="WP_189113297.1">
    <property type="nucleotide sequence ID" value="NZ_BMQC01000003.1"/>
</dbReference>
<dbReference type="InterPro" id="IPR006439">
    <property type="entry name" value="HAD-SF_hydro_IA"/>
</dbReference>
<evidence type="ECO:0000313" key="2">
    <source>
        <dbReference type="Proteomes" id="UP000662200"/>
    </source>
</evidence>
<dbReference type="InterPro" id="IPR023198">
    <property type="entry name" value="PGP-like_dom2"/>
</dbReference>
<organism evidence="1 2">
    <name type="scientific">Pilimelia terevasa</name>
    <dbReference type="NCBI Taxonomy" id="53372"/>
    <lineage>
        <taxon>Bacteria</taxon>
        <taxon>Bacillati</taxon>
        <taxon>Actinomycetota</taxon>
        <taxon>Actinomycetes</taxon>
        <taxon>Micromonosporales</taxon>
        <taxon>Micromonosporaceae</taxon>
        <taxon>Pilimelia</taxon>
    </lineage>
</organism>
<reference evidence="1" key="2">
    <citation type="submission" date="2020-09" db="EMBL/GenBank/DDBJ databases">
        <authorList>
            <person name="Sun Q."/>
            <person name="Ohkuma M."/>
        </authorList>
    </citation>
    <scope>NUCLEOTIDE SEQUENCE</scope>
    <source>
        <strain evidence="1">JCM 3091</strain>
    </source>
</reference>
<dbReference type="SFLD" id="SFLDG01129">
    <property type="entry name" value="C1.5:_HAD__Beta-PGM__Phosphata"/>
    <property type="match status" value="1"/>
</dbReference>
<protein>
    <submittedName>
        <fullName evidence="1">Haloacid dehalogenase</fullName>
    </submittedName>
</protein>
<accession>A0A8J3FFX0</accession>
<dbReference type="SUPFAM" id="SSF56784">
    <property type="entry name" value="HAD-like"/>
    <property type="match status" value="1"/>
</dbReference>
<evidence type="ECO:0000313" key="1">
    <source>
        <dbReference type="EMBL" id="GGK22163.1"/>
    </source>
</evidence>
<dbReference type="EMBL" id="BMQC01000003">
    <property type="protein sequence ID" value="GGK22163.1"/>
    <property type="molecule type" value="Genomic_DNA"/>
</dbReference>